<evidence type="ECO:0000313" key="1">
    <source>
        <dbReference type="EMBL" id="KFZ36351.1"/>
    </source>
</evidence>
<dbReference type="STRING" id="1515746.HR45_16985"/>
<dbReference type="Proteomes" id="UP000029264">
    <property type="component" value="Unassembled WGS sequence"/>
</dbReference>
<accession>A0A094JVA0</accession>
<comment type="caution">
    <text evidence="1">The sequence shown here is derived from an EMBL/GenBank/DDBJ whole genome shotgun (WGS) entry which is preliminary data.</text>
</comment>
<evidence type="ECO:0008006" key="3">
    <source>
        <dbReference type="Google" id="ProtNLM"/>
    </source>
</evidence>
<proteinExistence type="predicted"/>
<dbReference type="AlphaFoldDB" id="A0A094JVA0"/>
<name>A0A094JVA0_9GAMM</name>
<gene>
    <name evidence="1" type="ORF">HR45_16985</name>
</gene>
<evidence type="ECO:0000313" key="2">
    <source>
        <dbReference type="Proteomes" id="UP000029264"/>
    </source>
</evidence>
<protein>
    <recommendedName>
        <fullName evidence="3">JAB domain-containing protein</fullName>
    </recommendedName>
</protein>
<sequence>MPVLMSAAIEAYDIVHKATERSKGKNKLETYGLLWGYVVPAKGEKGEDKIVVTSATIETSAIRHENYVQPDIDSIETKKSLIQRYWPHLELVGTFHSHPYDSLGDVNENKGWEASSKKETGKYGDTEYWSDFHRDVSPEQPFLTHLILTVVQLQKTGWALPELVERSNYSFFKLSADTKKLWLNTYVSVCDPLIDESEDYVDYESYIYDKKIKLDSPALMRRIFENS</sequence>
<organism evidence="1 2">
    <name type="scientific">Shewanella mangrovi</name>
    <dbReference type="NCBI Taxonomy" id="1515746"/>
    <lineage>
        <taxon>Bacteria</taxon>
        <taxon>Pseudomonadati</taxon>
        <taxon>Pseudomonadota</taxon>
        <taxon>Gammaproteobacteria</taxon>
        <taxon>Alteromonadales</taxon>
        <taxon>Shewanellaceae</taxon>
        <taxon>Shewanella</taxon>
    </lineage>
</organism>
<dbReference type="eggNOG" id="ENOG5032V11">
    <property type="taxonomic scope" value="Bacteria"/>
</dbReference>
<dbReference type="EMBL" id="JPEO01000019">
    <property type="protein sequence ID" value="KFZ36351.1"/>
    <property type="molecule type" value="Genomic_DNA"/>
</dbReference>
<reference evidence="1 2" key="1">
    <citation type="submission" date="2014-06" db="EMBL/GenBank/DDBJ databases">
        <title>Shewanella sp. YQH10.</title>
        <authorList>
            <person name="Liu Y."/>
            <person name="Zeng R."/>
        </authorList>
    </citation>
    <scope>NUCLEOTIDE SEQUENCE [LARGE SCALE GENOMIC DNA]</scope>
    <source>
        <strain evidence="1 2">YQH10</strain>
    </source>
</reference>
<keyword evidence="2" id="KW-1185">Reference proteome</keyword>